<dbReference type="Proteomes" id="UP000250572">
    <property type="component" value="Unassembled WGS sequence"/>
</dbReference>
<evidence type="ECO:0000256" key="7">
    <source>
        <dbReference type="ARBA" id="ARBA00022692"/>
    </source>
</evidence>
<keyword evidence="10 20" id="KW-1133">Transmembrane helix</keyword>
<comment type="similarity">
    <text evidence="16">Belongs to the JTB family.</text>
</comment>
<keyword evidence="12 20" id="KW-0472">Membrane</keyword>
<dbReference type="GO" id="GO:0005813">
    <property type="term" value="C:centrosome"/>
    <property type="evidence" value="ECO:0007669"/>
    <property type="project" value="UniProtKB-SubCell"/>
</dbReference>
<evidence type="ECO:0000256" key="5">
    <source>
        <dbReference type="ARBA" id="ARBA00022490"/>
    </source>
</evidence>
<keyword evidence="14" id="KW-0131">Cell cycle</keyword>
<keyword evidence="9" id="KW-0498">Mitosis</keyword>
<dbReference type="EMBL" id="NHOQ01000064">
    <property type="protein sequence ID" value="PWA33381.1"/>
    <property type="molecule type" value="Genomic_DNA"/>
</dbReference>
<comment type="caution">
    <text evidence="21">The sequence shown here is derived from an EMBL/GenBank/DDBJ whole genome shotgun (WGS) entry which is preliminary data.</text>
</comment>
<evidence type="ECO:0000256" key="11">
    <source>
        <dbReference type="ARBA" id="ARBA00023128"/>
    </source>
</evidence>
<evidence type="ECO:0000256" key="19">
    <source>
        <dbReference type="SAM" id="MobiDB-lite"/>
    </source>
</evidence>
<evidence type="ECO:0000256" key="18">
    <source>
        <dbReference type="ARBA" id="ARBA00068227"/>
    </source>
</evidence>
<dbReference type="InterPro" id="IPR008657">
    <property type="entry name" value="JTB"/>
</dbReference>
<evidence type="ECO:0000256" key="15">
    <source>
        <dbReference type="ARBA" id="ARBA00058368"/>
    </source>
</evidence>
<evidence type="ECO:0000256" key="12">
    <source>
        <dbReference type="ARBA" id="ARBA00023136"/>
    </source>
</evidence>
<evidence type="ECO:0000256" key="16">
    <source>
        <dbReference type="ARBA" id="ARBA00060886"/>
    </source>
</evidence>
<evidence type="ECO:0000256" key="13">
    <source>
        <dbReference type="ARBA" id="ARBA00023212"/>
    </source>
</evidence>
<dbReference type="AlphaFoldDB" id="A0A315WC94"/>
<dbReference type="GO" id="GO:0016020">
    <property type="term" value="C:membrane"/>
    <property type="evidence" value="ECO:0007669"/>
    <property type="project" value="UniProtKB-SubCell"/>
</dbReference>
<evidence type="ECO:0000256" key="2">
    <source>
        <dbReference type="ARBA" id="ARBA00004186"/>
    </source>
</evidence>
<name>A0A315WC94_GAMAF</name>
<dbReference type="PANTHER" id="PTHR13041">
    <property type="entry name" value="JTB PROTEIN-RELATED"/>
    <property type="match status" value="1"/>
</dbReference>
<evidence type="ECO:0000313" key="21">
    <source>
        <dbReference type="EMBL" id="PWA33381.1"/>
    </source>
</evidence>
<evidence type="ECO:0000256" key="14">
    <source>
        <dbReference type="ARBA" id="ARBA00023306"/>
    </source>
</evidence>
<feature type="compositionally biased region" description="Basic and acidic residues" evidence="19">
    <location>
        <begin position="92"/>
        <end position="105"/>
    </location>
</feature>
<evidence type="ECO:0000313" key="22">
    <source>
        <dbReference type="Proteomes" id="UP000250572"/>
    </source>
</evidence>
<evidence type="ECO:0000256" key="1">
    <source>
        <dbReference type="ARBA" id="ARBA00004173"/>
    </source>
</evidence>
<keyword evidence="22" id="KW-1185">Reference proteome</keyword>
<comment type="function">
    <text evidence="15">Required for normal cytokinesis during mitosis. Plays a role in the regulation of cell proliferation. May be a component of the chromosomal passenger complex (CPC), a complex that acts as a key regulator of mitosis. The CPC complex has essential functions at the centromere in ensuring correct chromosome alignment and segregation and is required for chromatin-induced microtubule stabilization and spindle assembly. Increases AURKB activity. Inhibits apoptosis induced by TGFB1. Overexpression induces swelling of mitochondria and reduces mitochondrial membrane potential.</text>
</comment>
<feature type="transmembrane region" description="Helical" evidence="20">
    <location>
        <begin position="638"/>
        <end position="659"/>
    </location>
</feature>
<feature type="region of interest" description="Disordered" evidence="19">
    <location>
        <begin position="77"/>
        <end position="108"/>
    </location>
</feature>
<keyword evidence="8" id="KW-0732">Signal</keyword>
<dbReference type="PANTHER" id="PTHR13041:SF3">
    <property type="entry name" value="PROTEIN JTB"/>
    <property type="match status" value="1"/>
</dbReference>
<evidence type="ECO:0000256" key="17">
    <source>
        <dbReference type="ARBA" id="ARBA00063184"/>
    </source>
</evidence>
<protein>
    <recommendedName>
        <fullName evidence="18">Protein JTB</fullName>
    </recommendedName>
</protein>
<evidence type="ECO:0000256" key="6">
    <source>
        <dbReference type="ARBA" id="ARBA00022618"/>
    </source>
</evidence>
<organism evidence="21 22">
    <name type="scientific">Gambusia affinis</name>
    <name type="common">Western mosquitofish</name>
    <name type="synonym">Heterandria affinis</name>
    <dbReference type="NCBI Taxonomy" id="33528"/>
    <lineage>
        <taxon>Eukaryota</taxon>
        <taxon>Metazoa</taxon>
        <taxon>Chordata</taxon>
        <taxon>Craniata</taxon>
        <taxon>Vertebrata</taxon>
        <taxon>Euteleostomi</taxon>
        <taxon>Actinopterygii</taxon>
        <taxon>Neopterygii</taxon>
        <taxon>Teleostei</taxon>
        <taxon>Neoteleostei</taxon>
        <taxon>Acanthomorphata</taxon>
        <taxon>Ovalentaria</taxon>
        <taxon>Atherinomorphae</taxon>
        <taxon>Cyprinodontiformes</taxon>
        <taxon>Poeciliidae</taxon>
        <taxon>Poeciliinae</taxon>
        <taxon>Gambusia</taxon>
    </lineage>
</organism>
<keyword evidence="5" id="KW-0963">Cytoplasm</keyword>
<dbReference type="GO" id="GO:0005819">
    <property type="term" value="C:spindle"/>
    <property type="evidence" value="ECO:0007669"/>
    <property type="project" value="UniProtKB-SubCell"/>
</dbReference>
<feature type="region of interest" description="Disordered" evidence="19">
    <location>
        <begin position="250"/>
        <end position="274"/>
    </location>
</feature>
<dbReference type="Gene3D" id="3.30.720.220">
    <property type="match status" value="1"/>
</dbReference>
<dbReference type="GO" id="GO:0000281">
    <property type="term" value="P:mitotic cytokinesis"/>
    <property type="evidence" value="ECO:0007669"/>
    <property type="project" value="TreeGrafter"/>
</dbReference>
<reference evidence="21 22" key="1">
    <citation type="journal article" date="2018" name="G3 (Bethesda)">
        <title>A High-Quality Reference Genome for the Invasive Mosquitofish Gambusia affinis Using a Chicago Library.</title>
        <authorList>
            <person name="Hoffberg S.L."/>
            <person name="Troendle N.J."/>
            <person name="Glenn T.C."/>
            <person name="Mahmud O."/>
            <person name="Louha S."/>
            <person name="Chalopin D."/>
            <person name="Bennetzen J.L."/>
            <person name="Mauricio R."/>
        </authorList>
    </citation>
    <scope>NUCLEOTIDE SEQUENCE [LARGE SCALE GENOMIC DNA]</scope>
    <source>
        <strain evidence="21">NE01/NJP1002.9</strain>
        <tissue evidence="21">Muscle</tissue>
    </source>
</reference>
<keyword evidence="11" id="KW-0496">Mitochondrion</keyword>
<evidence type="ECO:0000256" key="8">
    <source>
        <dbReference type="ARBA" id="ARBA00022729"/>
    </source>
</evidence>
<keyword evidence="13" id="KW-0206">Cytoskeleton</keyword>
<evidence type="ECO:0000256" key="10">
    <source>
        <dbReference type="ARBA" id="ARBA00022989"/>
    </source>
</evidence>
<comment type="subunit">
    <text evidence="17">Interacts with AURKA, AURKB, BIRC5 and INCENP. May be a component of the CPC at least composed of BIRC5/survivin, CDCA8/borealin, INCENP and AURKB/Aurora-B.</text>
</comment>
<accession>A0A315WC94</accession>
<comment type="subcellular location">
    <subcellularLocation>
        <location evidence="3">Cytoplasm</location>
        <location evidence="3">Cytoskeleton</location>
        <location evidence="3">Microtubule organizing center</location>
        <location evidence="3">Centrosome</location>
    </subcellularLocation>
    <subcellularLocation>
        <location evidence="2">Cytoplasm</location>
        <location evidence="2">Cytoskeleton</location>
        <location evidence="2">Spindle</location>
    </subcellularLocation>
    <subcellularLocation>
        <location evidence="4">Membrane</location>
        <topology evidence="4">Single-pass type I membrane protein</topology>
    </subcellularLocation>
    <subcellularLocation>
        <location evidence="1">Mitochondrion</location>
    </subcellularLocation>
</comment>
<dbReference type="GO" id="GO:0005739">
    <property type="term" value="C:mitochondrion"/>
    <property type="evidence" value="ECO:0007669"/>
    <property type="project" value="UniProtKB-SubCell"/>
</dbReference>
<evidence type="ECO:0000256" key="9">
    <source>
        <dbReference type="ARBA" id="ARBA00022776"/>
    </source>
</evidence>
<dbReference type="GO" id="GO:0030496">
    <property type="term" value="C:midbody"/>
    <property type="evidence" value="ECO:0007669"/>
    <property type="project" value="TreeGrafter"/>
</dbReference>
<keyword evidence="6" id="KW-0132">Cell division</keyword>
<dbReference type="Pfam" id="PF05439">
    <property type="entry name" value="JTB"/>
    <property type="match status" value="1"/>
</dbReference>
<proteinExistence type="inferred from homology"/>
<gene>
    <name evidence="21" type="ORF">CCH79_00014070</name>
</gene>
<evidence type="ECO:0000256" key="3">
    <source>
        <dbReference type="ARBA" id="ARBA00004300"/>
    </source>
</evidence>
<dbReference type="FunFam" id="3.30.720.220:FF:000001">
    <property type="entry name" value="Jumping translocation breakpoint"/>
    <property type="match status" value="1"/>
</dbReference>
<evidence type="ECO:0000256" key="4">
    <source>
        <dbReference type="ARBA" id="ARBA00004479"/>
    </source>
</evidence>
<evidence type="ECO:0000256" key="20">
    <source>
        <dbReference type="SAM" id="Phobius"/>
    </source>
</evidence>
<keyword evidence="7 20" id="KW-0812">Transmembrane</keyword>
<sequence>MNFDGLIDPRLVSIVFSRFQLFTCAQNQSFSGRIGFVIENWGVFNDKKAKWLFALGTTAPGEDDPPLLLGQMAQVRQLRSGPGGRCRSGRSRHPDREPLQDKEDGVSPVGVGVFQRGREPSIPSINHDNGDDVDAACKAAERTFYFFQVHFRAALCHHHLHHHLFIHPSIHPPIHPSLTDGRSGVFSPAQSELMLPPPVLSGGGSGRLCVPRSALILQSSEAVRSACSGRVFSLFILRFFSVIMDAAAPEEEEETEEKINKSSIGSGAGPRQDGAYVQQRSAGRWAGFFSRSSRQHPHSMMPPPPTSFPEECRPGVTFDLSSYCCMFAVVVDDLSVVFGLRVMSSCGDRQMKPNACAVLVLLICPLQRADCSLPLFTPATAMLQEKVSANWESNTVTSLRKNGFMRLPGICRRLKRRRVTIVTGLETQQSRLDLWRKLRSFKCNLEKFCWGRSWWRRQKTLPGQVCLCPQGSRSLQPFALTHPVKSEHHVNKPGSNPSQAPILHQLQNQWVTAADRVAALSLSSWSGRLMESNCRIPVACCRPRVLVLHALFWGLVSLRVFGAALLSEEKTTAVKPVVAPCWLLENFVVLEECNRCSDFNSKTQTICKQTGYVERVNCTKTSRQEYKSCRSALMEEHLFWKFEAAMLALTVVFAVLVVIRQRWLDRLASEKVRRQIESI</sequence>